<proteinExistence type="predicted"/>
<dbReference type="OrthoDB" id="1014181at2"/>
<dbReference type="Pfam" id="PF01610">
    <property type="entry name" value="DDE_Tnp_ISL3"/>
    <property type="match status" value="1"/>
</dbReference>
<evidence type="ECO:0000313" key="3">
    <source>
        <dbReference type="EMBL" id="KIP64961.1"/>
    </source>
</evidence>
<evidence type="ECO:0000259" key="2">
    <source>
        <dbReference type="Pfam" id="PF14690"/>
    </source>
</evidence>
<dbReference type="InterPro" id="IPR002560">
    <property type="entry name" value="Transposase_DDE"/>
</dbReference>
<accession>A0A0D0I8N0</accession>
<name>A0A0D0I8N0_9BACT</name>
<organism evidence="3 4">
    <name type="scientific">Prevotella pectinovora</name>
    <dbReference type="NCBI Taxonomy" id="1602169"/>
    <lineage>
        <taxon>Bacteria</taxon>
        <taxon>Pseudomonadati</taxon>
        <taxon>Bacteroidota</taxon>
        <taxon>Bacteroidia</taxon>
        <taxon>Bacteroidales</taxon>
        <taxon>Prevotellaceae</taxon>
        <taxon>Prevotella</taxon>
    </lineage>
</organism>
<dbReference type="InterPro" id="IPR029261">
    <property type="entry name" value="Transposase_Znf"/>
</dbReference>
<dbReference type="GeneID" id="93485147"/>
<gene>
    <name evidence="3" type="ORF">ST44_00255</name>
</gene>
<dbReference type="InterPro" id="IPR047951">
    <property type="entry name" value="Transpos_ISL3"/>
</dbReference>
<dbReference type="AlphaFoldDB" id="A0A0D0I8N0"/>
<dbReference type="RefSeq" id="WP_042517111.1">
    <property type="nucleotide sequence ID" value="NZ_JBGLIV010000001.1"/>
</dbReference>
<sequence length="401" mass="46328">MNASIMHKAFGISLQECLDMRCESNKIVLNIQTPSDKLCCPECGSHNVVRNGFTARRFVSVPIGCSKTFVEMKIQRVKCSDCGCIKNEDVDFAKGKRRHTTAFANMVIDLSRFATIQDIAWFLDVSWDMVRNIQMEFLQKEYGSPDLSNLRYISIDEFATHKGQVYKTIVVDLETGRIVFVGDGNGKASLEEFWNKLGDRKNDIKAVCTDLSSAYTGAVTANLPNASLVVDHFHVVKLMNERIDQLRRQLWHAEKDVNKRKVIKGTRWILLRNGNDIFDAKYKTRLDNVLNLNEPLMIAYYLKEDLREIWNQTNKDDAELVLNEWVRQAMDSKIQPLVKMAATLRAYKPYILAWYDYPISNGPTEGINNKIKVLKRQMYGFRNDEFFTLKLYALHDKRLRI</sequence>
<dbReference type="Proteomes" id="UP000032046">
    <property type="component" value="Unassembled WGS sequence"/>
</dbReference>
<protein>
    <submittedName>
        <fullName evidence="3">Contig6, whole genome shotgun sequence</fullName>
    </submittedName>
</protein>
<keyword evidence="4" id="KW-1185">Reference proteome</keyword>
<dbReference type="PANTHER" id="PTHR33498:SF1">
    <property type="entry name" value="TRANSPOSASE FOR INSERTION SEQUENCE ELEMENT IS1557"/>
    <property type="match status" value="1"/>
</dbReference>
<comment type="caution">
    <text evidence="3">The sequence shown here is derived from an EMBL/GenBank/DDBJ whole genome shotgun (WGS) entry which is preliminary data.</text>
</comment>
<dbReference type="PANTHER" id="PTHR33498">
    <property type="entry name" value="TRANSPOSASE FOR INSERTION SEQUENCE ELEMENT IS1557"/>
    <property type="match status" value="1"/>
</dbReference>
<feature type="domain" description="Transposase IS204/IS1001/IS1096/IS1165 zinc-finger" evidence="2">
    <location>
        <begin position="39"/>
        <end position="82"/>
    </location>
</feature>
<feature type="domain" description="Transposase IS204/IS1001/IS1096/IS1165 DDE" evidence="1">
    <location>
        <begin position="153"/>
        <end position="390"/>
    </location>
</feature>
<dbReference type="Pfam" id="PF14690">
    <property type="entry name" value="Zn_ribbon_ISL3"/>
    <property type="match status" value="1"/>
</dbReference>
<dbReference type="EMBL" id="JXQK01000006">
    <property type="protein sequence ID" value="KIP64961.1"/>
    <property type="molecule type" value="Genomic_DNA"/>
</dbReference>
<evidence type="ECO:0000259" key="1">
    <source>
        <dbReference type="Pfam" id="PF01610"/>
    </source>
</evidence>
<evidence type="ECO:0000313" key="4">
    <source>
        <dbReference type="Proteomes" id="UP000032046"/>
    </source>
</evidence>
<reference evidence="3 4" key="1">
    <citation type="submission" date="2015-01" db="EMBL/GenBank/DDBJ databases">
        <title>Comparative genomics of non-oral Prevotella species.</title>
        <authorList>
            <person name="Accetto T."/>
            <person name="Nograsek B."/>
            <person name="Avgustin G."/>
        </authorList>
    </citation>
    <scope>NUCLEOTIDE SEQUENCE [LARGE SCALE GENOMIC DNA]</scope>
    <source>
        <strain evidence="3 4">P5-119</strain>
    </source>
</reference>
<dbReference type="NCBIfam" id="NF033550">
    <property type="entry name" value="transpos_ISL3"/>
    <property type="match status" value="1"/>
</dbReference>